<organism evidence="9 10">
    <name type="scientific">Actinokineospora soli</name>
    <dbReference type="NCBI Taxonomy" id="1048753"/>
    <lineage>
        <taxon>Bacteria</taxon>
        <taxon>Bacillati</taxon>
        <taxon>Actinomycetota</taxon>
        <taxon>Actinomycetes</taxon>
        <taxon>Pseudonocardiales</taxon>
        <taxon>Pseudonocardiaceae</taxon>
        <taxon>Actinokineospora</taxon>
    </lineage>
</organism>
<dbReference type="PROSITE" id="PS00216">
    <property type="entry name" value="SUGAR_TRANSPORT_1"/>
    <property type="match status" value="1"/>
</dbReference>
<dbReference type="Gene3D" id="1.20.1720.10">
    <property type="entry name" value="Multidrug resistance protein D"/>
    <property type="match status" value="1"/>
</dbReference>
<keyword evidence="10" id="KW-1185">Reference proteome</keyword>
<dbReference type="PROSITE" id="PS50850">
    <property type="entry name" value="MFS"/>
    <property type="match status" value="1"/>
</dbReference>
<evidence type="ECO:0000256" key="1">
    <source>
        <dbReference type="ARBA" id="ARBA00004651"/>
    </source>
</evidence>
<keyword evidence="4 7" id="KW-0812">Transmembrane</keyword>
<evidence type="ECO:0000313" key="10">
    <source>
        <dbReference type="Proteomes" id="UP001596512"/>
    </source>
</evidence>
<keyword evidence="2" id="KW-0813">Transport</keyword>
<feature type="transmembrane region" description="Helical" evidence="7">
    <location>
        <begin position="61"/>
        <end position="80"/>
    </location>
</feature>
<dbReference type="InterPro" id="IPR020846">
    <property type="entry name" value="MFS_dom"/>
</dbReference>
<evidence type="ECO:0000256" key="3">
    <source>
        <dbReference type="ARBA" id="ARBA00022475"/>
    </source>
</evidence>
<feature type="transmembrane region" description="Helical" evidence="7">
    <location>
        <begin position="447"/>
        <end position="466"/>
    </location>
</feature>
<feature type="transmembrane region" description="Helical" evidence="7">
    <location>
        <begin position="415"/>
        <end position="435"/>
    </location>
</feature>
<feature type="transmembrane region" description="Helical" evidence="7">
    <location>
        <begin position="23"/>
        <end position="49"/>
    </location>
</feature>
<feature type="transmembrane region" description="Helical" evidence="7">
    <location>
        <begin position="180"/>
        <end position="200"/>
    </location>
</feature>
<keyword evidence="6 7" id="KW-0472">Membrane</keyword>
<accession>A0ABW2TU33</accession>
<dbReference type="InterPro" id="IPR011701">
    <property type="entry name" value="MFS"/>
</dbReference>
<name>A0ABW2TU33_9PSEU</name>
<dbReference type="EMBL" id="JBHTEY010000004">
    <property type="protein sequence ID" value="MFC7617229.1"/>
    <property type="molecule type" value="Genomic_DNA"/>
</dbReference>
<feature type="transmembrane region" description="Helical" evidence="7">
    <location>
        <begin position="313"/>
        <end position="333"/>
    </location>
</feature>
<keyword evidence="3" id="KW-1003">Cell membrane</keyword>
<feature type="transmembrane region" description="Helical" evidence="7">
    <location>
        <begin position="212"/>
        <end position="232"/>
    </location>
</feature>
<gene>
    <name evidence="9" type="ORF">ACFQV2_31215</name>
</gene>
<dbReference type="PANTHER" id="PTHR42718">
    <property type="entry name" value="MAJOR FACILITATOR SUPERFAMILY MULTIDRUG TRANSPORTER MFSC"/>
    <property type="match status" value="1"/>
</dbReference>
<feature type="domain" description="Major facilitator superfamily (MFS) profile" evidence="8">
    <location>
        <begin position="26"/>
        <end position="469"/>
    </location>
</feature>
<evidence type="ECO:0000256" key="4">
    <source>
        <dbReference type="ARBA" id="ARBA00022692"/>
    </source>
</evidence>
<feature type="transmembrane region" description="Helical" evidence="7">
    <location>
        <begin position="151"/>
        <end position="174"/>
    </location>
</feature>
<comment type="caution">
    <text evidence="9">The sequence shown here is derived from an EMBL/GenBank/DDBJ whole genome shotgun (WGS) entry which is preliminary data.</text>
</comment>
<evidence type="ECO:0000313" key="9">
    <source>
        <dbReference type="EMBL" id="MFC7617229.1"/>
    </source>
</evidence>
<evidence type="ECO:0000256" key="5">
    <source>
        <dbReference type="ARBA" id="ARBA00022989"/>
    </source>
</evidence>
<reference evidence="10" key="1">
    <citation type="journal article" date="2019" name="Int. J. Syst. Evol. Microbiol.">
        <title>The Global Catalogue of Microorganisms (GCM) 10K type strain sequencing project: providing services to taxonomists for standard genome sequencing and annotation.</title>
        <authorList>
            <consortium name="The Broad Institute Genomics Platform"/>
            <consortium name="The Broad Institute Genome Sequencing Center for Infectious Disease"/>
            <person name="Wu L."/>
            <person name="Ma J."/>
        </authorList>
    </citation>
    <scope>NUCLEOTIDE SEQUENCE [LARGE SCALE GENOMIC DNA]</scope>
    <source>
        <strain evidence="10">JCM 17695</strain>
    </source>
</reference>
<dbReference type="PANTHER" id="PTHR42718:SF46">
    <property type="entry name" value="BLR6921 PROTEIN"/>
    <property type="match status" value="1"/>
</dbReference>
<feature type="transmembrane region" description="Helical" evidence="7">
    <location>
        <begin position="116"/>
        <end position="139"/>
    </location>
</feature>
<dbReference type="Proteomes" id="UP001596512">
    <property type="component" value="Unassembled WGS sequence"/>
</dbReference>
<dbReference type="Gene3D" id="1.20.1250.20">
    <property type="entry name" value="MFS general substrate transporter like domains"/>
    <property type="match status" value="1"/>
</dbReference>
<evidence type="ECO:0000256" key="7">
    <source>
        <dbReference type="SAM" id="Phobius"/>
    </source>
</evidence>
<feature type="transmembrane region" description="Helical" evidence="7">
    <location>
        <begin position="92"/>
        <end position="110"/>
    </location>
</feature>
<dbReference type="InterPro" id="IPR005829">
    <property type="entry name" value="Sugar_transporter_CS"/>
</dbReference>
<sequence length="474" mass="49243">MSITDHSPVQAPAGTAQRWSPRLWGVLAVLCLVLFLDGLDVSMVGVALPSIGAELGLSTTSLQWLVNGYVLGYGGLLLLGGRTADLLGRRRVFLVALAVFAAASLVGALVDDGALLIATRFVKGVAAAFTAPTAMSILTTTFAEGPARNRALSIFTVFGASGFSSGLILGGLLTSAGWRWTFLTPVPIAVLALVVGWGLIPKDRPSADGGHDLIGAVTLTSGMLLAVYTVVAAPEQGWLSPLTLGSAALAAALLTAFFITENRVRHPLIRLGILRVASVVRANLSLIALFGSYLSFQFMMTIYLQDVLRWSPLQMALALLPAGLIVAFGSPFVGKLIDRYGTARLILASMVSLSLGYVWFLSTSGSTPDYVVSVLPTMVLLGGGFAFGFSSIMAQATDGIADHEQGLASGLVQTSGQVGAALVLAVVTALVAGTAHTGDFAQFHPGINLVTGIAVAGLLLNIVPLVRQYRLARA</sequence>
<comment type="subcellular location">
    <subcellularLocation>
        <location evidence="1">Cell membrane</location>
        <topology evidence="1">Multi-pass membrane protein</topology>
    </subcellularLocation>
</comment>
<feature type="transmembrane region" description="Helical" evidence="7">
    <location>
        <begin position="272"/>
        <end position="293"/>
    </location>
</feature>
<dbReference type="CDD" id="cd17321">
    <property type="entry name" value="MFS_MMR_MDR_like"/>
    <property type="match status" value="1"/>
</dbReference>
<keyword evidence="5 7" id="KW-1133">Transmembrane helix</keyword>
<dbReference type="Pfam" id="PF07690">
    <property type="entry name" value="MFS_1"/>
    <property type="match status" value="1"/>
</dbReference>
<feature type="transmembrane region" description="Helical" evidence="7">
    <location>
        <begin position="374"/>
        <end position="394"/>
    </location>
</feature>
<feature type="transmembrane region" description="Helical" evidence="7">
    <location>
        <begin position="238"/>
        <end position="260"/>
    </location>
</feature>
<evidence type="ECO:0000259" key="8">
    <source>
        <dbReference type="PROSITE" id="PS50850"/>
    </source>
</evidence>
<evidence type="ECO:0000256" key="6">
    <source>
        <dbReference type="ARBA" id="ARBA00023136"/>
    </source>
</evidence>
<evidence type="ECO:0000256" key="2">
    <source>
        <dbReference type="ARBA" id="ARBA00022448"/>
    </source>
</evidence>
<dbReference type="SUPFAM" id="SSF103473">
    <property type="entry name" value="MFS general substrate transporter"/>
    <property type="match status" value="1"/>
</dbReference>
<feature type="transmembrane region" description="Helical" evidence="7">
    <location>
        <begin position="345"/>
        <end position="362"/>
    </location>
</feature>
<proteinExistence type="predicted"/>
<protein>
    <submittedName>
        <fullName evidence="9">MFS transporter</fullName>
    </submittedName>
</protein>
<dbReference type="InterPro" id="IPR036259">
    <property type="entry name" value="MFS_trans_sf"/>
</dbReference>